<dbReference type="EMBL" id="CP025612">
    <property type="protein sequence ID" value="AUN32718.1"/>
    <property type="molecule type" value="Genomic_DNA"/>
</dbReference>
<dbReference type="KEGG" id="ncb:C0V82_20610"/>
<organism evidence="2 3">
    <name type="scientific">Niveispirillum cyanobacteriorum</name>
    <dbReference type="NCBI Taxonomy" id="1612173"/>
    <lineage>
        <taxon>Bacteria</taxon>
        <taxon>Pseudomonadati</taxon>
        <taxon>Pseudomonadota</taxon>
        <taxon>Alphaproteobacteria</taxon>
        <taxon>Rhodospirillales</taxon>
        <taxon>Azospirillaceae</taxon>
        <taxon>Niveispirillum</taxon>
    </lineage>
</organism>
<dbReference type="PANTHER" id="PTHR43539">
    <property type="entry name" value="FLAVIN-BINDING MONOOXYGENASE-LIKE PROTEIN (AFU_ORTHOLOGUE AFUA_4G09220)"/>
    <property type="match status" value="1"/>
</dbReference>
<keyword evidence="3" id="KW-1185">Reference proteome</keyword>
<evidence type="ECO:0000256" key="1">
    <source>
        <dbReference type="ARBA" id="ARBA00023002"/>
    </source>
</evidence>
<dbReference type="SUPFAM" id="SSF51905">
    <property type="entry name" value="FAD/NAD(P)-binding domain"/>
    <property type="match status" value="1"/>
</dbReference>
<evidence type="ECO:0000313" key="3">
    <source>
        <dbReference type="Proteomes" id="UP000234752"/>
    </source>
</evidence>
<dbReference type="PRINTS" id="PR00411">
    <property type="entry name" value="PNDRDTASEI"/>
</dbReference>
<dbReference type="InterPro" id="IPR036188">
    <property type="entry name" value="FAD/NAD-bd_sf"/>
</dbReference>
<evidence type="ECO:0000313" key="2">
    <source>
        <dbReference type="EMBL" id="AUN32718.1"/>
    </source>
</evidence>
<dbReference type="PANTHER" id="PTHR43539:SF78">
    <property type="entry name" value="FLAVIN-CONTAINING MONOOXYGENASE"/>
    <property type="match status" value="1"/>
</dbReference>
<dbReference type="OrthoDB" id="7279140at2"/>
<dbReference type="Pfam" id="PF13450">
    <property type="entry name" value="NAD_binding_8"/>
    <property type="match status" value="1"/>
</dbReference>
<accession>A0A2K9NI05</accession>
<keyword evidence="1" id="KW-0560">Oxidoreductase</keyword>
<protein>
    <submittedName>
        <fullName evidence="2">Flavoprotein</fullName>
    </submittedName>
</protein>
<dbReference type="PRINTS" id="PR00368">
    <property type="entry name" value="FADPNR"/>
</dbReference>
<dbReference type="GO" id="GO:0050660">
    <property type="term" value="F:flavin adenine dinucleotide binding"/>
    <property type="evidence" value="ECO:0007669"/>
    <property type="project" value="TreeGrafter"/>
</dbReference>
<dbReference type="Pfam" id="PF13738">
    <property type="entry name" value="Pyr_redox_3"/>
    <property type="match status" value="1"/>
</dbReference>
<dbReference type="Proteomes" id="UP000234752">
    <property type="component" value="Chromosome eg_2"/>
</dbReference>
<reference evidence="2 3" key="1">
    <citation type="submission" date="2017-12" db="EMBL/GenBank/DDBJ databases">
        <title>Genomes of bacteria within cyanobacterial aggregates.</title>
        <authorList>
            <person name="Cai H."/>
        </authorList>
    </citation>
    <scope>NUCLEOTIDE SEQUENCE [LARGE SCALE GENOMIC DNA]</scope>
    <source>
        <strain evidence="2 3">TH16</strain>
    </source>
</reference>
<dbReference type="GO" id="GO:0004497">
    <property type="term" value="F:monooxygenase activity"/>
    <property type="evidence" value="ECO:0007669"/>
    <property type="project" value="TreeGrafter"/>
</dbReference>
<gene>
    <name evidence="2" type="ORF">C0V82_20610</name>
</gene>
<proteinExistence type="predicted"/>
<name>A0A2K9NI05_9PROT</name>
<dbReference type="AlphaFoldDB" id="A0A2K9NI05"/>
<sequence length="467" mass="48502">MELVMSAFPVVIIGAGPVGLAAAAHLLNRGLEPLVLEASDDVAAHIRDWGHVRVFSPWQYNIDKAARALLEPSGWIAPAPEGLPTGAELVELYLRPLSRLPSIAARLRLSHRVTAISRVGFDKVKSADRASAPFVLRVSTPTGEADILASAVLDASGTWSQPNPAGADGLPAIGEVAAADRIAYRIPDLLGRDRMRYAGQHVLVIGAGHSAANALLDLAQLAEQSPGTRISWAVRSTDLRRTFGGGDADALAARGALGSALRRLADSGHMELYAGFKTVAFQQATDSLTVTARDGRVITDVEQVIVATGQRPDLTMLRELRLGLDPWLESTAALGPLIDPNLHSCGTVRPHGAKELSHPEPGFFTVGIKSYGRAPTFLMATGYEQVRSVVAFLAGDLAAAAEVQLELPETGVCSVSLAGSPVNADCCGGLAPAGADACCEQDATAKAAGEAGCGCPPPTGTKTGCAA</sequence>
<dbReference type="InterPro" id="IPR050982">
    <property type="entry name" value="Auxin_biosynth/cation_transpt"/>
</dbReference>
<dbReference type="Gene3D" id="3.50.50.60">
    <property type="entry name" value="FAD/NAD(P)-binding domain"/>
    <property type="match status" value="1"/>
</dbReference>